<dbReference type="CDD" id="cd00063">
    <property type="entry name" value="FN3"/>
    <property type="match status" value="1"/>
</dbReference>
<keyword evidence="3" id="KW-1185">Reference proteome</keyword>
<dbReference type="InterPro" id="IPR048997">
    <property type="entry name" value="Stonustoxin-like_helical"/>
</dbReference>
<dbReference type="SMART" id="SM00060">
    <property type="entry name" value="FN3"/>
    <property type="match status" value="1"/>
</dbReference>
<dbReference type="InterPro" id="IPR027417">
    <property type="entry name" value="P-loop_NTPase"/>
</dbReference>
<dbReference type="SUPFAM" id="SSF49265">
    <property type="entry name" value="Fibronectin type III"/>
    <property type="match status" value="1"/>
</dbReference>
<accession>A0A7R9ABQ5</accession>
<dbReference type="PROSITE" id="PS50853">
    <property type="entry name" value="FN3"/>
    <property type="match status" value="1"/>
</dbReference>
<dbReference type="InterPro" id="IPR003961">
    <property type="entry name" value="FN3_dom"/>
</dbReference>
<dbReference type="PANTHER" id="PTHR31594">
    <property type="entry name" value="AIG1-TYPE G DOMAIN-CONTAINING PROTEIN"/>
    <property type="match status" value="1"/>
</dbReference>
<dbReference type="Gene3D" id="3.40.50.300">
    <property type="entry name" value="P-loop containing nucleotide triphosphate hydrolases"/>
    <property type="match status" value="1"/>
</dbReference>
<dbReference type="InterPro" id="IPR052090">
    <property type="entry name" value="Cytolytic_pore-forming_toxin"/>
</dbReference>
<dbReference type="OrthoDB" id="2386367at2759"/>
<dbReference type="Gene3D" id="2.60.40.10">
    <property type="entry name" value="Immunoglobulins"/>
    <property type="match status" value="1"/>
</dbReference>
<sequence>MAGKYLHDRKSSSQQARITLQYKSTSRYESLTMEQLRTEGIDHPDVFNKDIATHVVTGIQNFSNRVTCISRSGGTRKQEAYLLRCTHNGDILLPKNPTTFQEALKVYEELPTLSGKGSLPKRIYLFPLHKLYNRAAKLIREINTGIIQDVEEILESLHVMKVKANDLAKSKVCNYFSGIHSQLDVFCSHLDRFKANFQESPMLKSVRSSSTEETSLSHLIQQKLATPFNQEKLSSWLTGKEKVKSILERYLVFFKEVTYAFSPCEFCTAVNDLRMNALCFIFQVVPKTNAVLELMSEYLKRKDIGSSCLEKGIPKNWYEDRKIVQTLQGASCNFLAFFNANKSQNHLKFVVTEESHVNKSHDILLYEAGVPTPFVPPGKPQGLKVLAVKHDTLKLSWEPPTYGTESEERYLVSFRPFECQEKWHEQKINEKKEDALIIGLTPKTKYEWKARSICSVGESEDSEMNGPIEMEDFHPIRLAEKLLQQSELIEDIKDQGTNKLMKYEVGEPVFPRKPERTILVVGATGSVDTPGFGDTSGIMADREIVRQMEEFFNRRGPLCIEQVEAVGFVIQAPEARLTPTQKYIFDSIQAIFEKDVAATYQLMLTFADGNRSPALDVGKAANIPHTSVYKFNNAAVFASKDEENFEFNTLMWKMGMKSFTSFFKKFAMAKPLEELRQEKDVLEKFEEQVDASKNFKFIIKEMRQQKIPLEKGVFLTNCLKCSFTCHLPCGIAQNDKKHKCSAMKKGFCKVCPLKCEWKAHVNNPYKFARQEVEVEKTSEDLKKRYEDGIKGKVTVKQIIEKLNENFLMAERQVCQMILEAHESLQKLEEIALKTDPLSALEYYDLLIESEMQQNKPGYAERVKILQEEREQFELFLQVRNGHDPFGEYRNAGLAPKEPYFEIWKSS</sequence>
<dbReference type="InterPro" id="IPR036116">
    <property type="entry name" value="FN3_sf"/>
</dbReference>
<feature type="domain" description="Fibronectin type-III" evidence="1">
    <location>
        <begin position="376"/>
        <end position="473"/>
    </location>
</feature>
<evidence type="ECO:0000313" key="3">
    <source>
        <dbReference type="Proteomes" id="UP000677054"/>
    </source>
</evidence>
<dbReference type="AlphaFoldDB" id="A0A7R9ABQ5"/>
<dbReference type="EMBL" id="CAJPEV010003381">
    <property type="protein sequence ID" value="CAG0899633.1"/>
    <property type="molecule type" value="Genomic_DNA"/>
</dbReference>
<protein>
    <recommendedName>
        <fullName evidence="1">Fibronectin type-III domain-containing protein</fullName>
    </recommendedName>
</protein>
<reference evidence="2" key="1">
    <citation type="submission" date="2020-11" db="EMBL/GenBank/DDBJ databases">
        <authorList>
            <person name="Tran Van P."/>
        </authorList>
    </citation>
    <scope>NUCLEOTIDE SEQUENCE</scope>
</reference>
<dbReference type="InterPro" id="IPR040581">
    <property type="entry name" value="Thioredoxin_11"/>
</dbReference>
<proteinExistence type="predicted"/>
<dbReference type="Pfam" id="PF18078">
    <property type="entry name" value="Thioredoxin_11"/>
    <property type="match status" value="1"/>
</dbReference>
<dbReference type="Pfam" id="PF21109">
    <property type="entry name" value="Stonustoxin_helical"/>
    <property type="match status" value="1"/>
</dbReference>
<dbReference type="PANTHER" id="PTHR31594:SF16">
    <property type="entry name" value="SI:CH211-281L24.3"/>
    <property type="match status" value="1"/>
</dbReference>
<evidence type="ECO:0000259" key="1">
    <source>
        <dbReference type="PROSITE" id="PS50853"/>
    </source>
</evidence>
<dbReference type="InterPro" id="IPR013783">
    <property type="entry name" value="Ig-like_fold"/>
</dbReference>
<dbReference type="EMBL" id="LR902898">
    <property type="protein sequence ID" value="CAD7251237.1"/>
    <property type="molecule type" value="Genomic_DNA"/>
</dbReference>
<dbReference type="Proteomes" id="UP000677054">
    <property type="component" value="Unassembled WGS sequence"/>
</dbReference>
<organism evidence="2">
    <name type="scientific">Darwinula stevensoni</name>
    <dbReference type="NCBI Taxonomy" id="69355"/>
    <lineage>
        <taxon>Eukaryota</taxon>
        <taxon>Metazoa</taxon>
        <taxon>Ecdysozoa</taxon>
        <taxon>Arthropoda</taxon>
        <taxon>Crustacea</taxon>
        <taxon>Oligostraca</taxon>
        <taxon>Ostracoda</taxon>
        <taxon>Podocopa</taxon>
        <taxon>Podocopida</taxon>
        <taxon>Darwinulocopina</taxon>
        <taxon>Darwinuloidea</taxon>
        <taxon>Darwinulidae</taxon>
        <taxon>Darwinula</taxon>
    </lineage>
</organism>
<gene>
    <name evidence="2" type="ORF">DSTB1V02_LOCUS11004</name>
</gene>
<name>A0A7R9ABQ5_9CRUS</name>
<evidence type="ECO:0000313" key="2">
    <source>
        <dbReference type="EMBL" id="CAD7251237.1"/>
    </source>
</evidence>
<dbReference type="Pfam" id="PF00041">
    <property type="entry name" value="fn3"/>
    <property type="match status" value="1"/>
</dbReference>